<dbReference type="PANTHER" id="PTHR13336">
    <property type="entry name" value="OVARIAN CARCINOMA IMMUNOREACTIVE ANTIGEN"/>
    <property type="match status" value="1"/>
</dbReference>
<name>A0ABM4D3M3_HYDVU</name>
<feature type="region of interest" description="Disordered" evidence="1">
    <location>
        <begin position="147"/>
        <end position="220"/>
    </location>
</feature>
<feature type="compositionally biased region" description="Polar residues" evidence="1">
    <location>
        <begin position="194"/>
        <end position="220"/>
    </location>
</feature>
<protein>
    <submittedName>
        <fullName evidence="5">OCIA domain-containing protein 1 isoform X2</fullName>
    </submittedName>
</protein>
<reference evidence="5" key="1">
    <citation type="submission" date="2025-08" db="UniProtKB">
        <authorList>
            <consortium name="RefSeq"/>
        </authorList>
    </citation>
    <scope>IDENTIFICATION</scope>
</reference>
<dbReference type="InterPro" id="IPR040187">
    <property type="entry name" value="OCAD1/2"/>
</dbReference>
<dbReference type="RefSeq" id="XP_065668869.1">
    <property type="nucleotide sequence ID" value="XM_065812797.1"/>
</dbReference>
<organism evidence="4 5">
    <name type="scientific">Hydra vulgaris</name>
    <name type="common">Hydra</name>
    <name type="synonym">Hydra attenuata</name>
    <dbReference type="NCBI Taxonomy" id="6087"/>
    <lineage>
        <taxon>Eukaryota</taxon>
        <taxon>Metazoa</taxon>
        <taxon>Cnidaria</taxon>
        <taxon>Hydrozoa</taxon>
        <taxon>Hydroidolina</taxon>
        <taxon>Anthoathecata</taxon>
        <taxon>Aplanulata</taxon>
        <taxon>Hydridae</taxon>
        <taxon>Hydra</taxon>
    </lineage>
</organism>
<dbReference type="InterPro" id="IPR009764">
    <property type="entry name" value="OCIA_dom"/>
</dbReference>
<dbReference type="Proteomes" id="UP001652625">
    <property type="component" value="Chromosome 12"/>
</dbReference>
<dbReference type="Pfam" id="PF07051">
    <property type="entry name" value="OCIA"/>
    <property type="match status" value="1"/>
</dbReference>
<gene>
    <name evidence="5" type="primary">LOC100215990</name>
</gene>
<evidence type="ECO:0000313" key="4">
    <source>
        <dbReference type="Proteomes" id="UP001652625"/>
    </source>
</evidence>
<keyword evidence="2" id="KW-0812">Transmembrane</keyword>
<accession>A0ABM4D3M3</accession>
<evidence type="ECO:0000259" key="3">
    <source>
        <dbReference type="Pfam" id="PF07051"/>
    </source>
</evidence>
<dbReference type="PANTHER" id="PTHR13336:SF3">
    <property type="entry name" value="OCIA DOMAIN-CONTAINING PROTEIN 1"/>
    <property type="match status" value="1"/>
</dbReference>
<dbReference type="GeneID" id="100215990"/>
<keyword evidence="4" id="KW-1185">Reference proteome</keyword>
<sequence>MESNANPNDQQRIPLSQEELKVLKECRFNSIFYRGLPTASISILLIKAAENYGLLRKRSLLFYAGIFSAGFFFGVGSYRNQCIEKILALENSVLADQYRNFSRRHGLPVKEKVTEFTADSRLHNQIDPSSTEDNIYQKKSLERKNRWEEIREASKQRSRGGTSYDDLKKNSTEPSESSNDDFAYTETSDERNKMQSANRFPGKNSLQASKRTNSYGDDME</sequence>
<feature type="domain" description="OCIA" evidence="3">
    <location>
        <begin position="15"/>
        <end position="92"/>
    </location>
</feature>
<keyword evidence="2" id="KW-0472">Membrane</keyword>
<evidence type="ECO:0000256" key="1">
    <source>
        <dbReference type="SAM" id="MobiDB-lite"/>
    </source>
</evidence>
<keyword evidence="2" id="KW-1133">Transmembrane helix</keyword>
<evidence type="ECO:0000313" key="5">
    <source>
        <dbReference type="RefSeq" id="XP_065668869.1"/>
    </source>
</evidence>
<feature type="transmembrane region" description="Helical" evidence="2">
    <location>
        <begin position="60"/>
        <end position="78"/>
    </location>
</feature>
<proteinExistence type="predicted"/>
<evidence type="ECO:0000256" key="2">
    <source>
        <dbReference type="SAM" id="Phobius"/>
    </source>
</evidence>